<proteinExistence type="predicted"/>
<dbReference type="Proteomes" id="UP000236370">
    <property type="component" value="Unassembled WGS sequence"/>
</dbReference>
<gene>
    <name evidence="2" type="ORF">CK820_G0000024</name>
</gene>
<protein>
    <submittedName>
        <fullName evidence="2">PPIL4 isoform 2</fullName>
    </submittedName>
</protein>
<accession>A0A2J8PS30</accession>
<feature type="region of interest" description="Disordered" evidence="1">
    <location>
        <begin position="105"/>
        <end position="127"/>
    </location>
</feature>
<evidence type="ECO:0000313" key="3">
    <source>
        <dbReference type="Proteomes" id="UP000236370"/>
    </source>
</evidence>
<feature type="compositionally biased region" description="Basic and acidic residues" evidence="1">
    <location>
        <begin position="105"/>
        <end position="114"/>
    </location>
</feature>
<evidence type="ECO:0000313" key="2">
    <source>
        <dbReference type="EMBL" id="PNI86818.1"/>
    </source>
</evidence>
<comment type="caution">
    <text evidence="2">The sequence shown here is derived from an EMBL/GenBank/DDBJ whole genome shotgun (WGS) entry which is preliminary data.</text>
</comment>
<reference evidence="2 3" key="1">
    <citation type="submission" date="2017-12" db="EMBL/GenBank/DDBJ databases">
        <title>High-resolution comparative analysis of great ape genomes.</title>
        <authorList>
            <person name="Pollen A."/>
            <person name="Hastie A."/>
            <person name="Hormozdiari F."/>
            <person name="Dougherty M."/>
            <person name="Liu R."/>
            <person name="Chaisson M."/>
            <person name="Hoppe E."/>
            <person name="Hill C."/>
            <person name="Pang A."/>
            <person name="Hillier L."/>
            <person name="Baker C."/>
            <person name="Armstrong J."/>
            <person name="Shendure J."/>
            <person name="Paten B."/>
            <person name="Wilson R."/>
            <person name="Chao H."/>
            <person name="Schneider V."/>
            <person name="Ventura M."/>
            <person name="Kronenberg Z."/>
            <person name="Murali S."/>
            <person name="Gordon D."/>
            <person name="Cantsilieris S."/>
            <person name="Munson K."/>
            <person name="Nelson B."/>
            <person name="Raja A."/>
            <person name="Underwood J."/>
            <person name="Diekhans M."/>
            <person name="Fiddes I."/>
            <person name="Haussler D."/>
            <person name="Eichler E."/>
        </authorList>
    </citation>
    <scope>NUCLEOTIDE SEQUENCE [LARGE SCALE GENOMIC DNA]</scope>
    <source>
        <strain evidence="2">Yerkes chimp pedigree #C0471</strain>
    </source>
</reference>
<dbReference type="AlphaFoldDB" id="A0A2J8PS30"/>
<dbReference type="EMBL" id="NBAG03000210">
    <property type="protein sequence ID" value="PNI86818.1"/>
    <property type="molecule type" value="Genomic_DNA"/>
</dbReference>
<evidence type="ECO:0000256" key="1">
    <source>
        <dbReference type="SAM" id="MobiDB-lite"/>
    </source>
</evidence>
<organism evidence="2 3">
    <name type="scientific">Pan troglodytes</name>
    <name type="common">Chimpanzee</name>
    <dbReference type="NCBI Taxonomy" id="9598"/>
    <lineage>
        <taxon>Eukaryota</taxon>
        <taxon>Metazoa</taxon>
        <taxon>Chordata</taxon>
        <taxon>Craniata</taxon>
        <taxon>Vertebrata</taxon>
        <taxon>Euteleostomi</taxon>
        <taxon>Mammalia</taxon>
        <taxon>Eutheria</taxon>
        <taxon>Euarchontoglires</taxon>
        <taxon>Primates</taxon>
        <taxon>Haplorrhini</taxon>
        <taxon>Catarrhini</taxon>
        <taxon>Hominidae</taxon>
        <taxon>Pan</taxon>
    </lineage>
</organism>
<name>A0A2J8PS30_PANTR</name>
<sequence length="127" mass="14866">MSRPKTQNQVTHTQVKNTRRKPVTALKRKKMRTTCQSKILIRISIEKWGLVTMKKKKAVGRNKRVKRETELRTEVVADLERGMAIIVIVINQNTKQIFMKEKGVKRETEAEVQRSPKIKKNLSIDER</sequence>